<dbReference type="SMART" id="SM00487">
    <property type="entry name" value="DEXDc"/>
    <property type="match status" value="1"/>
</dbReference>
<dbReference type="InterPro" id="IPR014001">
    <property type="entry name" value="Helicase_ATP-bd"/>
</dbReference>
<reference evidence="2" key="2">
    <citation type="journal article" date="2021" name="Microbiome">
        <title>Successional dynamics and alternative stable states in a saline activated sludge microbial community over 9 years.</title>
        <authorList>
            <person name="Wang Y."/>
            <person name="Ye J."/>
            <person name="Ju F."/>
            <person name="Liu L."/>
            <person name="Boyd J.A."/>
            <person name="Deng Y."/>
            <person name="Parks D.H."/>
            <person name="Jiang X."/>
            <person name="Yin X."/>
            <person name="Woodcroft B.J."/>
            <person name="Tyson G.W."/>
            <person name="Hugenholtz P."/>
            <person name="Polz M.F."/>
            <person name="Zhang T."/>
        </authorList>
    </citation>
    <scope>NUCLEOTIDE SEQUENCE</scope>
    <source>
        <strain evidence="2">HKST-UBA14</strain>
    </source>
</reference>
<dbReference type="InterPro" id="IPR027417">
    <property type="entry name" value="P-loop_NTPase"/>
</dbReference>
<evidence type="ECO:0000313" key="3">
    <source>
        <dbReference type="Proteomes" id="UP000783287"/>
    </source>
</evidence>
<accession>A0A955RJZ3</accession>
<keyword evidence="2" id="KW-0067">ATP-binding</keyword>
<name>A0A955RJZ3_9BACT</name>
<dbReference type="SUPFAM" id="SSF52540">
    <property type="entry name" value="P-loop containing nucleoside triphosphate hydrolases"/>
    <property type="match status" value="1"/>
</dbReference>
<keyword evidence="2" id="KW-0547">Nucleotide-binding</keyword>
<keyword evidence="2" id="KW-0378">Hydrolase</keyword>
<sequence length="556" mass="62762">MSETIVGSLVEHGDLHTLMTTNGTHHINFSLLPADDPGCAYPARIELSASGQPIVLFEGDTKYTPWSNYLDLVNGGGYQVRIDDLFNGNPVEQVLAQLKPKPKKRAVQIEAPASREDEYVDYAALIADELQNRFANHDKSSDWRHQPEAMLALSDAILNNNDRPDWYGIVAATGTGKTHMQQMLLETAQAVGAKHCIYVTSNIDLVPKTQRDFDKHGYQRREAHFYTRKTKIHPDTDIIYTLYDSLPTLLDEMKSRGITPPLIIADEGDNLRMRRGKVLDHELLQNESMLVTFTATPGITPGQRLVDLDIPTIYNFDINEGMQRDVLSHARIYRYFHDRTKMSDTDAILNIAPIRFMDPKTGELKQTLIQASSIDEANELYFKLMSDPMYSEVRHRIAIAHSRTNSEVPEDYQHAVANEFVWQLDDAVQGLNNQTVDWLIVVNKGIVGIDAPTLEVVYKRMMMSDTKPYQAIGRAARKNPFNPDATFDIVTSYPVPNPEAMGYPTELLLFGLKEYEPGCVYRGNAADYNRQIAVARAQNRVEEDETPDGLALIRYG</sequence>
<dbReference type="GO" id="GO:0016787">
    <property type="term" value="F:hydrolase activity"/>
    <property type="evidence" value="ECO:0007669"/>
    <property type="project" value="InterPro"/>
</dbReference>
<feature type="non-terminal residue" evidence="2">
    <location>
        <position position="556"/>
    </location>
</feature>
<gene>
    <name evidence="2" type="ORF">KC909_06430</name>
</gene>
<evidence type="ECO:0000259" key="1">
    <source>
        <dbReference type="SMART" id="SM00487"/>
    </source>
</evidence>
<keyword evidence="2" id="KW-0347">Helicase</keyword>
<dbReference type="GO" id="GO:0003677">
    <property type="term" value="F:DNA binding"/>
    <property type="evidence" value="ECO:0007669"/>
    <property type="project" value="InterPro"/>
</dbReference>
<dbReference type="AlphaFoldDB" id="A0A955RJZ3"/>
<organism evidence="2 3">
    <name type="scientific">Candidatus Dojkabacteria bacterium</name>
    <dbReference type="NCBI Taxonomy" id="2099670"/>
    <lineage>
        <taxon>Bacteria</taxon>
        <taxon>Candidatus Dojkabacteria</taxon>
    </lineage>
</organism>
<dbReference type="Gene3D" id="3.40.50.300">
    <property type="entry name" value="P-loop containing nucleotide triphosphate hydrolases"/>
    <property type="match status" value="2"/>
</dbReference>
<comment type="caution">
    <text evidence="2">The sequence shown here is derived from an EMBL/GenBank/DDBJ whole genome shotgun (WGS) entry which is preliminary data.</text>
</comment>
<dbReference type="GO" id="GO:0005524">
    <property type="term" value="F:ATP binding"/>
    <property type="evidence" value="ECO:0007669"/>
    <property type="project" value="InterPro"/>
</dbReference>
<reference evidence="2" key="1">
    <citation type="submission" date="2020-04" db="EMBL/GenBank/DDBJ databases">
        <authorList>
            <person name="Zhang T."/>
        </authorList>
    </citation>
    <scope>NUCLEOTIDE SEQUENCE</scope>
    <source>
        <strain evidence="2">HKST-UBA14</strain>
    </source>
</reference>
<dbReference type="EMBL" id="JAGQLK010000194">
    <property type="protein sequence ID" value="MCA9383969.1"/>
    <property type="molecule type" value="Genomic_DNA"/>
</dbReference>
<dbReference type="GO" id="GO:0004386">
    <property type="term" value="F:helicase activity"/>
    <property type="evidence" value="ECO:0007669"/>
    <property type="project" value="UniProtKB-KW"/>
</dbReference>
<proteinExistence type="predicted"/>
<feature type="domain" description="Helicase ATP-binding" evidence="1">
    <location>
        <begin position="138"/>
        <end position="329"/>
    </location>
</feature>
<dbReference type="Pfam" id="PF04851">
    <property type="entry name" value="ResIII"/>
    <property type="match status" value="1"/>
</dbReference>
<dbReference type="InterPro" id="IPR006935">
    <property type="entry name" value="Helicase/UvrB_N"/>
</dbReference>
<protein>
    <submittedName>
        <fullName evidence="2">DEAD/DEAH box helicase family protein</fullName>
    </submittedName>
</protein>
<evidence type="ECO:0000313" key="2">
    <source>
        <dbReference type="EMBL" id="MCA9383969.1"/>
    </source>
</evidence>
<dbReference type="Proteomes" id="UP000783287">
    <property type="component" value="Unassembled WGS sequence"/>
</dbReference>